<dbReference type="InterPro" id="IPR025833">
    <property type="entry name" value="GDYXXLXY"/>
</dbReference>
<feature type="transmembrane region" description="Helical" evidence="1">
    <location>
        <begin position="460"/>
        <end position="478"/>
    </location>
</feature>
<evidence type="ECO:0000313" key="3">
    <source>
        <dbReference type="EMBL" id="TCL44904.1"/>
    </source>
</evidence>
<reference evidence="3 4" key="1">
    <citation type="submission" date="2019-03" db="EMBL/GenBank/DDBJ databases">
        <title>Genomic Encyclopedia of Type Strains, Phase IV (KMG-IV): sequencing the most valuable type-strain genomes for metagenomic binning, comparative biology and taxonomic classification.</title>
        <authorList>
            <person name="Goeker M."/>
        </authorList>
    </citation>
    <scope>NUCLEOTIDE SEQUENCE [LARGE SCALE GENOMIC DNA]</scope>
    <source>
        <strain evidence="3 4">DSM 24979</strain>
    </source>
</reference>
<keyword evidence="1" id="KW-1133">Transmembrane helix</keyword>
<dbReference type="AlphaFoldDB" id="A0A4R1QHH1"/>
<dbReference type="Proteomes" id="UP000295658">
    <property type="component" value="Unassembled WGS sequence"/>
</dbReference>
<name>A0A4R1QHH1_9BACL</name>
<dbReference type="InterPro" id="IPR018677">
    <property type="entry name" value="DUF2157"/>
</dbReference>
<gene>
    <name evidence="3" type="ORF">EDD69_12216</name>
</gene>
<keyword evidence="4" id="KW-1185">Reference proteome</keyword>
<feature type="transmembrane region" description="Helical" evidence="1">
    <location>
        <begin position="198"/>
        <end position="214"/>
    </location>
</feature>
<feature type="transmembrane region" description="Helical" evidence="1">
    <location>
        <begin position="147"/>
        <end position="165"/>
    </location>
</feature>
<keyword evidence="1" id="KW-0472">Membrane</keyword>
<feature type="transmembrane region" description="Helical" evidence="1">
    <location>
        <begin position="94"/>
        <end position="110"/>
    </location>
</feature>
<dbReference type="Pfam" id="PF09925">
    <property type="entry name" value="DUF2157"/>
    <property type="match status" value="1"/>
</dbReference>
<evidence type="ECO:0000259" key="2">
    <source>
        <dbReference type="Pfam" id="PF09925"/>
    </source>
</evidence>
<feature type="transmembrane region" description="Helical" evidence="1">
    <location>
        <begin position="68"/>
        <end position="88"/>
    </location>
</feature>
<accession>A0A4R1QHH1</accession>
<evidence type="ECO:0000256" key="1">
    <source>
        <dbReference type="SAM" id="Phobius"/>
    </source>
</evidence>
<keyword evidence="1" id="KW-0812">Transmembrane</keyword>
<evidence type="ECO:0000313" key="4">
    <source>
        <dbReference type="Proteomes" id="UP000295658"/>
    </source>
</evidence>
<feature type="transmembrane region" description="Helical" evidence="1">
    <location>
        <begin position="409"/>
        <end position="427"/>
    </location>
</feature>
<dbReference type="Pfam" id="PF14345">
    <property type="entry name" value="GDYXXLXY"/>
    <property type="match status" value="1"/>
</dbReference>
<feature type="transmembrane region" description="Helical" evidence="1">
    <location>
        <begin position="551"/>
        <end position="568"/>
    </location>
</feature>
<feature type="transmembrane region" description="Helical" evidence="1">
    <location>
        <begin position="485"/>
        <end position="503"/>
    </location>
</feature>
<proteinExistence type="predicted"/>
<feature type="transmembrane region" description="Helical" evidence="1">
    <location>
        <begin position="319"/>
        <end position="335"/>
    </location>
</feature>
<feature type="transmembrane region" description="Helical" evidence="1">
    <location>
        <begin position="38"/>
        <end position="59"/>
    </location>
</feature>
<feature type="domain" description="DUF2157" evidence="2">
    <location>
        <begin position="11"/>
        <end position="113"/>
    </location>
</feature>
<dbReference type="RefSeq" id="WP_132949572.1">
    <property type="nucleotide sequence ID" value="NZ_SLUL01000022.1"/>
</dbReference>
<organism evidence="3 4">
    <name type="scientific">Thermolongibacillus altinsuensis</name>
    <dbReference type="NCBI Taxonomy" id="575256"/>
    <lineage>
        <taxon>Bacteria</taxon>
        <taxon>Bacillati</taxon>
        <taxon>Bacillota</taxon>
        <taxon>Bacilli</taxon>
        <taxon>Bacillales</taxon>
        <taxon>Anoxybacillaceae</taxon>
        <taxon>Thermolongibacillus</taxon>
    </lineage>
</organism>
<protein>
    <submittedName>
        <fullName evidence="3">Putative membrane-anchored protein</fullName>
    </submittedName>
</protein>
<dbReference type="OrthoDB" id="4868247at2"/>
<feature type="transmembrane region" description="Helical" evidence="1">
    <location>
        <begin position="287"/>
        <end position="313"/>
    </location>
</feature>
<feature type="transmembrane region" description="Helical" evidence="1">
    <location>
        <begin position="342"/>
        <end position="358"/>
    </location>
</feature>
<feature type="transmembrane region" description="Helical" evidence="1">
    <location>
        <begin position="509"/>
        <end position="530"/>
    </location>
</feature>
<feature type="transmembrane region" description="Helical" evidence="1">
    <location>
        <begin position="9"/>
        <end position="26"/>
    </location>
</feature>
<feature type="transmembrane region" description="Helical" evidence="1">
    <location>
        <begin position="221"/>
        <end position="239"/>
    </location>
</feature>
<feature type="transmembrane region" description="Helical" evidence="1">
    <location>
        <begin position="172"/>
        <end position="192"/>
    </location>
</feature>
<feature type="transmembrane region" description="Helical" evidence="1">
    <location>
        <begin position="117"/>
        <end position="135"/>
    </location>
</feature>
<comment type="caution">
    <text evidence="3">The sequence shown here is derived from an EMBL/GenBank/DDBJ whole genome shotgun (WGS) entry which is preliminary data.</text>
</comment>
<sequence length="704" mass="80499">MTERWVKTGYFMGVALTLASIVYFFASNWQGFDRLTKVSLSVGFMWLFYGASAVLAYVMKRYDFLSKWLFVVGAIGFGIAVALVGQIYNSHADSFWLFLIWLIPSGILAWMTGYEPLRILSVVLLQLTFWFYYFPSSYQVDRGEWEAFVTLFVFALINGIIFVFHRSAVVPYLAYVALQGWLFVIFQIGMIYDRFTGWPYVYAFILAGFLYYFFNIAKRRSYILITGLFAGVFLIVQYFRFVAEYFHGGVFLAGLLLAGGLVYGSIQLLKRVRKVSVDGAKGRTFMLAFQVLVTAVASLIAVSSIMGLITIWANDFSPNVLFVLSIVCFVFPAIFLQKWNDIVRYTLLAVGYGLGVIVSWEIPIFIFVSYSIVLLFFYLKSSNTVVRILTNIALSVYGLVIVLDWTNELRLSFLFVLALNGCLYWLVRGNKYERLFPLLLGLGALLLLTSMDLFTVDAGYVLSNVLFVVVVVGFIFFQSKNNERFGLGIAWFYWWLFLVLKYYEFAWDLLDKSISLLISGILFLAGTAFLEKRRGVIQTERMNWLQQKWRSLLAVAVIQSIFIGSVVFDKEQHLRNGEVVKLQLAPVDPRSLLQGDYVRLRYEISTIEKRDERGNVRIILRKDDKGVYRFAGIYSVNGKKNERYVRQEGDVLLNGKIKGDTVIYGIESYFVPEGTGGDVQEQARFAYVRVSKTGDALLEKISDR</sequence>
<dbReference type="EMBL" id="SLUL01000022">
    <property type="protein sequence ID" value="TCL44904.1"/>
    <property type="molecule type" value="Genomic_DNA"/>
</dbReference>
<feature type="transmembrane region" description="Helical" evidence="1">
    <location>
        <begin position="245"/>
        <end position="266"/>
    </location>
</feature>
<feature type="transmembrane region" description="Helical" evidence="1">
    <location>
        <begin position="386"/>
        <end position="403"/>
    </location>
</feature>